<dbReference type="AlphaFoldDB" id="R6JM85"/>
<comment type="caution">
    <text evidence="14">The sequence shown here is derived from an EMBL/GenBank/DDBJ whole genome shotgun (WGS) entry which is preliminary data.</text>
</comment>
<proteinExistence type="inferred from homology"/>
<name>R6JM85_9FIRM</name>
<feature type="domain" description="Serine dehydratase-like alpha subunit" evidence="13">
    <location>
        <begin position="2"/>
        <end position="84"/>
    </location>
</feature>
<comment type="similarity">
    <text evidence="3">Belongs to the iron-sulfur dependent L-serine dehydratase family.</text>
</comment>
<evidence type="ECO:0000256" key="7">
    <source>
        <dbReference type="ARBA" id="ARBA00022723"/>
    </source>
</evidence>
<sequence length="115" mass="11586">MAEHAIAIAIKNILGLVCDPVAGLVEIPCIKRNASGVAGAFVAAELALAGIESAIPADEVIWTMKKVGDAMSSTLKETAEGGLAATPTGRRLHEHVFGTAREAHSGCSGCGGCSS</sequence>
<dbReference type="PANTHER" id="PTHR30182:SF1">
    <property type="entry name" value="L-SERINE DEHYDRATASE 1"/>
    <property type="match status" value="1"/>
</dbReference>
<dbReference type="GO" id="GO:0046872">
    <property type="term" value="F:metal ion binding"/>
    <property type="evidence" value="ECO:0007669"/>
    <property type="project" value="UniProtKB-KW"/>
</dbReference>
<evidence type="ECO:0000256" key="1">
    <source>
        <dbReference type="ARBA" id="ARBA00001966"/>
    </source>
</evidence>
<evidence type="ECO:0000256" key="9">
    <source>
        <dbReference type="ARBA" id="ARBA00023014"/>
    </source>
</evidence>
<protein>
    <recommendedName>
        <fullName evidence="4">L-serine ammonia-lyase</fullName>
        <ecNumber evidence="4">4.3.1.17</ecNumber>
    </recommendedName>
    <alternativeName>
        <fullName evidence="11">L-serine deaminase</fullName>
    </alternativeName>
</protein>
<evidence type="ECO:0000256" key="6">
    <source>
        <dbReference type="ARBA" id="ARBA00022485"/>
    </source>
</evidence>
<dbReference type="GO" id="GO:0003941">
    <property type="term" value="F:L-serine ammonia-lyase activity"/>
    <property type="evidence" value="ECO:0007669"/>
    <property type="project" value="UniProtKB-EC"/>
</dbReference>
<evidence type="ECO:0000259" key="13">
    <source>
        <dbReference type="Pfam" id="PF03313"/>
    </source>
</evidence>
<dbReference type="EC" id="4.3.1.17" evidence="4"/>
<dbReference type="Proteomes" id="UP000018009">
    <property type="component" value="Unassembled WGS sequence"/>
</dbReference>
<accession>R6JM85</accession>
<keyword evidence="10" id="KW-0456">Lyase</keyword>
<dbReference type="InterPro" id="IPR051318">
    <property type="entry name" value="Fe-S_L-Ser"/>
</dbReference>
<evidence type="ECO:0000313" key="15">
    <source>
        <dbReference type="Proteomes" id="UP000018009"/>
    </source>
</evidence>
<comment type="cofactor">
    <cofactor evidence="1">
        <name>[4Fe-4S] cluster</name>
        <dbReference type="ChEBI" id="CHEBI:49883"/>
    </cofactor>
</comment>
<gene>
    <name evidence="14" type="ORF">BN486_03791</name>
</gene>
<keyword evidence="8" id="KW-0408">Iron</keyword>
<comment type="pathway">
    <text evidence="2">Carbohydrate biosynthesis; gluconeogenesis.</text>
</comment>
<keyword evidence="6" id="KW-0004">4Fe-4S</keyword>
<dbReference type="GO" id="GO:0051539">
    <property type="term" value="F:4 iron, 4 sulfur cluster binding"/>
    <property type="evidence" value="ECO:0007669"/>
    <property type="project" value="UniProtKB-KW"/>
</dbReference>
<evidence type="ECO:0000256" key="2">
    <source>
        <dbReference type="ARBA" id="ARBA00004742"/>
    </source>
</evidence>
<keyword evidence="5" id="KW-0312">Gluconeogenesis</keyword>
<evidence type="ECO:0000256" key="8">
    <source>
        <dbReference type="ARBA" id="ARBA00023004"/>
    </source>
</evidence>
<reference evidence="14" key="1">
    <citation type="submission" date="2012-11" db="EMBL/GenBank/DDBJ databases">
        <title>Dependencies among metagenomic species, viruses, plasmids and units of genetic variation.</title>
        <authorList>
            <person name="Nielsen H.B."/>
            <person name="Almeida M."/>
            <person name="Juncker A.S."/>
            <person name="Rasmussen S."/>
            <person name="Li J."/>
            <person name="Sunagawa S."/>
            <person name="Plichta D."/>
            <person name="Gautier L."/>
            <person name="Le Chatelier E."/>
            <person name="Peletier E."/>
            <person name="Bonde I."/>
            <person name="Nielsen T."/>
            <person name="Manichanh C."/>
            <person name="Arumugam M."/>
            <person name="Batto J."/>
            <person name="Santos M.B.Q.D."/>
            <person name="Blom N."/>
            <person name="Borruel N."/>
            <person name="Burgdorf K.S."/>
            <person name="Boumezbeur F."/>
            <person name="Casellas F."/>
            <person name="Dore J."/>
            <person name="Guarner F."/>
            <person name="Hansen T."/>
            <person name="Hildebrand F."/>
            <person name="Kaas R.S."/>
            <person name="Kennedy S."/>
            <person name="Kristiansen K."/>
            <person name="Kultima J.R."/>
            <person name="Leonard P."/>
            <person name="Levenez F."/>
            <person name="Lund O."/>
            <person name="Moumen B."/>
            <person name="Le Paslier D."/>
            <person name="Pons N."/>
            <person name="Pedersen O."/>
            <person name="Prifti E."/>
            <person name="Qin J."/>
            <person name="Raes J."/>
            <person name="Tap J."/>
            <person name="Tims S."/>
            <person name="Ussery D.W."/>
            <person name="Yamada T."/>
            <person name="MetaHit consortium"/>
            <person name="Renault P."/>
            <person name="Sicheritz-Ponten T."/>
            <person name="Bork P."/>
            <person name="Wang J."/>
            <person name="Brunak S."/>
            <person name="Ehrlich S.D."/>
        </authorList>
    </citation>
    <scope>NUCLEOTIDE SEQUENCE [LARGE SCALE GENOMIC DNA]</scope>
</reference>
<dbReference type="Pfam" id="PF03313">
    <property type="entry name" value="SDH_alpha"/>
    <property type="match status" value="1"/>
</dbReference>
<evidence type="ECO:0000256" key="10">
    <source>
        <dbReference type="ARBA" id="ARBA00023239"/>
    </source>
</evidence>
<dbReference type="GO" id="GO:0006094">
    <property type="term" value="P:gluconeogenesis"/>
    <property type="evidence" value="ECO:0007669"/>
    <property type="project" value="UniProtKB-KW"/>
</dbReference>
<evidence type="ECO:0000256" key="12">
    <source>
        <dbReference type="ARBA" id="ARBA00049406"/>
    </source>
</evidence>
<comment type="catalytic activity">
    <reaction evidence="12">
        <text>L-serine = pyruvate + NH4(+)</text>
        <dbReference type="Rhea" id="RHEA:19169"/>
        <dbReference type="ChEBI" id="CHEBI:15361"/>
        <dbReference type="ChEBI" id="CHEBI:28938"/>
        <dbReference type="ChEBI" id="CHEBI:33384"/>
        <dbReference type="EC" id="4.3.1.17"/>
    </reaction>
</comment>
<dbReference type="PANTHER" id="PTHR30182">
    <property type="entry name" value="L-SERINE DEHYDRATASE"/>
    <property type="match status" value="1"/>
</dbReference>
<organism evidence="14 15">
    <name type="scientific">[Clostridium] clostridioforme CAG:132</name>
    <dbReference type="NCBI Taxonomy" id="1263065"/>
    <lineage>
        <taxon>Bacteria</taxon>
        <taxon>Bacillati</taxon>
        <taxon>Bacillota</taxon>
        <taxon>Clostridia</taxon>
        <taxon>Lachnospirales</taxon>
        <taxon>Lachnospiraceae</taxon>
        <taxon>Enterocloster</taxon>
    </lineage>
</organism>
<evidence type="ECO:0000256" key="5">
    <source>
        <dbReference type="ARBA" id="ARBA00022432"/>
    </source>
</evidence>
<evidence type="ECO:0000256" key="11">
    <source>
        <dbReference type="ARBA" id="ARBA00041766"/>
    </source>
</evidence>
<keyword evidence="7" id="KW-0479">Metal-binding</keyword>
<dbReference type="InterPro" id="IPR005130">
    <property type="entry name" value="Ser_deHydtase-like_asu"/>
</dbReference>
<dbReference type="EMBL" id="CBDY010000349">
    <property type="protein sequence ID" value="CDB63973.1"/>
    <property type="molecule type" value="Genomic_DNA"/>
</dbReference>
<keyword evidence="9" id="KW-0411">Iron-sulfur</keyword>
<evidence type="ECO:0000313" key="14">
    <source>
        <dbReference type="EMBL" id="CDB63973.1"/>
    </source>
</evidence>
<evidence type="ECO:0000256" key="4">
    <source>
        <dbReference type="ARBA" id="ARBA00012093"/>
    </source>
</evidence>
<evidence type="ECO:0000256" key="3">
    <source>
        <dbReference type="ARBA" id="ARBA00008636"/>
    </source>
</evidence>